<evidence type="ECO:0000256" key="1">
    <source>
        <dbReference type="ARBA" id="ARBA00022741"/>
    </source>
</evidence>
<keyword evidence="1" id="KW-0547">Nucleotide-binding</keyword>
<dbReference type="CDD" id="cd01275">
    <property type="entry name" value="FHIT"/>
    <property type="match status" value="1"/>
</dbReference>
<keyword evidence="2 10" id="KW-0378">Hydrolase</keyword>
<accession>A0A9P5XDN0</accession>
<keyword evidence="11" id="KW-1185">Reference proteome</keyword>
<feature type="binding site" evidence="5">
    <location>
        <position position="113"/>
    </location>
    <ligand>
        <name>substrate</name>
    </ligand>
</feature>
<feature type="binding site" evidence="5">
    <location>
        <begin position="119"/>
        <end position="122"/>
    </location>
    <ligand>
        <name>substrate</name>
    </ligand>
</feature>
<dbReference type="InterPro" id="IPR051884">
    <property type="entry name" value="Bis(5'-adenosyl)-TPase_reg"/>
</dbReference>
<dbReference type="EMBL" id="MU151141">
    <property type="protein sequence ID" value="KAF9449089.1"/>
    <property type="molecule type" value="Genomic_DNA"/>
</dbReference>
<gene>
    <name evidence="10" type="ORF">P691DRAFT_813182</name>
</gene>
<evidence type="ECO:0000313" key="10">
    <source>
        <dbReference type="EMBL" id="KAF9449089.1"/>
    </source>
</evidence>
<dbReference type="AlphaFoldDB" id="A0A9P5XDN0"/>
<evidence type="ECO:0000256" key="6">
    <source>
        <dbReference type="PIRSR" id="PIRSR639383-3"/>
    </source>
</evidence>
<feature type="region of interest" description="Disordered" evidence="8">
    <location>
        <begin position="1"/>
        <end position="24"/>
    </location>
</feature>
<dbReference type="PANTHER" id="PTHR46243">
    <property type="entry name" value="BIS(5'-ADENOSYL)-TRIPHOSPHATASE"/>
    <property type="match status" value="1"/>
</dbReference>
<dbReference type="SUPFAM" id="SSF54197">
    <property type="entry name" value="HIT-like"/>
    <property type="match status" value="1"/>
</dbReference>
<evidence type="ECO:0000256" key="2">
    <source>
        <dbReference type="ARBA" id="ARBA00022801"/>
    </source>
</evidence>
<dbReference type="Proteomes" id="UP000807342">
    <property type="component" value="Unassembled WGS sequence"/>
</dbReference>
<evidence type="ECO:0000256" key="4">
    <source>
        <dbReference type="PIRSR" id="PIRSR601310-3"/>
    </source>
</evidence>
<dbReference type="InterPro" id="IPR036265">
    <property type="entry name" value="HIT-like_sf"/>
</dbReference>
<feature type="short sequence motif" description="Histidine triad motif" evidence="4 7">
    <location>
        <begin position="124"/>
        <end position="128"/>
    </location>
</feature>
<dbReference type="PANTHER" id="PTHR46243:SF1">
    <property type="entry name" value="BIS(5'-ADENOSYL)-TRIPHOSPHATASE"/>
    <property type="match status" value="1"/>
</dbReference>
<name>A0A9P5XDN0_9AGAR</name>
<dbReference type="OrthoDB" id="680339at2759"/>
<dbReference type="Gene3D" id="3.30.428.10">
    <property type="entry name" value="HIT-like"/>
    <property type="match status" value="1"/>
</dbReference>
<proteinExistence type="predicted"/>
<evidence type="ECO:0000256" key="3">
    <source>
        <dbReference type="PIRSR" id="PIRSR601310-1"/>
    </source>
</evidence>
<dbReference type="FunFam" id="3.30.428.10:FF:000011">
    <property type="entry name" value="Fragile histidine triad"/>
    <property type="match status" value="1"/>
</dbReference>
<dbReference type="Pfam" id="PF01230">
    <property type="entry name" value="HIT"/>
    <property type="match status" value="1"/>
</dbReference>
<feature type="binding site" evidence="5">
    <location>
        <position position="128"/>
    </location>
    <ligand>
        <name>substrate</name>
    </ligand>
</feature>
<organism evidence="10 11">
    <name type="scientific">Macrolepiota fuliginosa MF-IS2</name>
    <dbReference type="NCBI Taxonomy" id="1400762"/>
    <lineage>
        <taxon>Eukaryota</taxon>
        <taxon>Fungi</taxon>
        <taxon>Dikarya</taxon>
        <taxon>Basidiomycota</taxon>
        <taxon>Agaricomycotina</taxon>
        <taxon>Agaricomycetes</taxon>
        <taxon>Agaricomycetidae</taxon>
        <taxon>Agaricales</taxon>
        <taxon>Agaricineae</taxon>
        <taxon>Agaricaceae</taxon>
        <taxon>Macrolepiota</taxon>
    </lineage>
</organism>
<dbReference type="PROSITE" id="PS51084">
    <property type="entry name" value="HIT_2"/>
    <property type="match status" value="1"/>
</dbReference>
<feature type="active site" description="Tele-AMP-histidine intermediate" evidence="3">
    <location>
        <position position="126"/>
    </location>
</feature>
<evidence type="ECO:0000256" key="8">
    <source>
        <dbReference type="SAM" id="MobiDB-lite"/>
    </source>
</evidence>
<feature type="binding site" evidence="5">
    <location>
        <position position="57"/>
    </location>
    <ligand>
        <name>substrate</name>
    </ligand>
</feature>
<feature type="site" description="Important for induction of apoptosis" evidence="6">
    <location>
        <position position="147"/>
    </location>
</feature>
<dbReference type="PROSITE" id="PS00892">
    <property type="entry name" value="HIT_1"/>
    <property type="match status" value="1"/>
</dbReference>
<sequence>MRPPELKSGTADLTKSTSVESKPNHPINIPMTSLLFSTFEVARQAFYKSSLSYAIVNIKPIVPGHVLVIPTRPVLRLAELNASELTSFMHSVQRVGTVIERAYGADALTVACQDGKAAGQSVPHVHFHLLPRKAVGDRYSNNNDAIYPALEEGEDNLASDLAKPQTREPFKVDADEDRLPRSLEEMEQEARWLRTFFEPDEIMYLP</sequence>
<protein>
    <submittedName>
        <fullName evidence="10">Diadenosine 5',5'''-P1,P4-tetraphosphate asymmetrical hydrolase</fullName>
    </submittedName>
</protein>
<reference evidence="10" key="1">
    <citation type="submission" date="2020-11" db="EMBL/GenBank/DDBJ databases">
        <authorList>
            <consortium name="DOE Joint Genome Institute"/>
            <person name="Ahrendt S."/>
            <person name="Riley R."/>
            <person name="Andreopoulos W."/>
            <person name="Labutti K."/>
            <person name="Pangilinan J."/>
            <person name="Ruiz-Duenas F.J."/>
            <person name="Barrasa J.M."/>
            <person name="Sanchez-Garcia M."/>
            <person name="Camarero S."/>
            <person name="Miyauchi S."/>
            <person name="Serrano A."/>
            <person name="Linde D."/>
            <person name="Babiker R."/>
            <person name="Drula E."/>
            <person name="Ayuso-Fernandez I."/>
            <person name="Pacheco R."/>
            <person name="Padilla G."/>
            <person name="Ferreira P."/>
            <person name="Barriuso J."/>
            <person name="Kellner H."/>
            <person name="Castanera R."/>
            <person name="Alfaro M."/>
            <person name="Ramirez L."/>
            <person name="Pisabarro A.G."/>
            <person name="Kuo A."/>
            <person name="Tritt A."/>
            <person name="Lipzen A."/>
            <person name="He G."/>
            <person name="Yan M."/>
            <person name="Ng V."/>
            <person name="Cullen D."/>
            <person name="Martin F."/>
            <person name="Rosso M.-N."/>
            <person name="Henrissat B."/>
            <person name="Hibbett D."/>
            <person name="Martinez A.T."/>
            <person name="Grigoriev I.V."/>
        </authorList>
    </citation>
    <scope>NUCLEOTIDE SEQUENCE</scope>
    <source>
        <strain evidence="10">MF-IS2</strain>
    </source>
</reference>
<feature type="compositionally biased region" description="Polar residues" evidence="8">
    <location>
        <begin position="11"/>
        <end position="21"/>
    </location>
</feature>
<dbReference type="GO" id="GO:0016787">
    <property type="term" value="F:hydrolase activity"/>
    <property type="evidence" value="ECO:0007669"/>
    <property type="project" value="UniProtKB-KW"/>
</dbReference>
<dbReference type="InterPro" id="IPR011146">
    <property type="entry name" value="HIT-like"/>
</dbReference>
<feature type="domain" description="HIT" evidence="9">
    <location>
        <begin position="32"/>
        <end position="140"/>
    </location>
</feature>
<evidence type="ECO:0000259" key="9">
    <source>
        <dbReference type="PROSITE" id="PS51084"/>
    </source>
</evidence>
<evidence type="ECO:0000313" key="11">
    <source>
        <dbReference type="Proteomes" id="UP000807342"/>
    </source>
</evidence>
<comment type="caution">
    <text evidence="10">The sequence shown here is derived from an EMBL/GenBank/DDBJ whole genome shotgun (WGS) entry which is preliminary data.</text>
</comment>
<dbReference type="InterPro" id="IPR039383">
    <property type="entry name" value="FHIT"/>
</dbReference>
<evidence type="ECO:0000256" key="5">
    <source>
        <dbReference type="PIRSR" id="PIRSR639383-2"/>
    </source>
</evidence>
<evidence type="ECO:0000256" key="7">
    <source>
        <dbReference type="PROSITE-ProRule" id="PRU00464"/>
    </source>
</evidence>
<dbReference type="InterPro" id="IPR001310">
    <property type="entry name" value="Histidine_triad_HIT"/>
</dbReference>
<dbReference type="PRINTS" id="PR00332">
    <property type="entry name" value="HISTRIAD"/>
</dbReference>
<dbReference type="GO" id="GO:0000166">
    <property type="term" value="F:nucleotide binding"/>
    <property type="evidence" value="ECO:0007669"/>
    <property type="project" value="UniProtKB-KW"/>
</dbReference>
<dbReference type="InterPro" id="IPR019808">
    <property type="entry name" value="Histidine_triad_CS"/>
</dbReference>